<dbReference type="EMBL" id="LJYW01000001">
    <property type="protein sequence ID" value="KPL54737.1"/>
    <property type="molecule type" value="Genomic_DNA"/>
</dbReference>
<sequence>MKYGRHSFVGLLGLVASLALAPDADALTGVQVGPSGKTYASGGIECALHPVNGLAPMVKAGLYNARKNAKATVLLNRTPVASVNFSSPDATVWLGPQVDTVAVVLKGAGTDSYTFDATPDPGQANVCIPSTVGNTVTGDVEYAASRKSSMTVIPGCALNGATGRAQPFVNLFDNGAYLLNVSVNGVPLTQLNGTTRRSTPVFLAPGLNVVTAANGAASTDSYVRDGGTGTCTLP</sequence>
<name>A0A0N8GFM5_9HYPH</name>
<reference evidence="2 3" key="1">
    <citation type="submission" date="2015-09" db="EMBL/GenBank/DDBJ databases">
        <authorList>
            <consortium name="Swine Surveillance"/>
        </authorList>
    </citation>
    <scope>NUCLEOTIDE SEQUENCE [LARGE SCALE GENOMIC DNA]</scope>
    <source>
        <strain evidence="2 3">16</strain>
    </source>
</reference>
<proteinExistence type="predicted"/>
<feature type="chain" id="PRO_5006025688" evidence="1">
    <location>
        <begin position="22"/>
        <end position="234"/>
    </location>
</feature>
<dbReference type="RefSeq" id="WP_054360903.1">
    <property type="nucleotide sequence ID" value="NZ_LJYW01000001.1"/>
</dbReference>
<reference evidence="2 3" key="2">
    <citation type="submission" date="2015-10" db="EMBL/GenBank/DDBJ databases">
        <title>Draft Genome Sequence of Prosthecomicrobium hirschii ATCC 27832.</title>
        <authorList>
            <person name="Daniel J."/>
            <person name="Givan S.A."/>
            <person name="Brun Y.V."/>
            <person name="Brown P.J."/>
        </authorList>
    </citation>
    <scope>NUCLEOTIDE SEQUENCE [LARGE SCALE GENOMIC DNA]</scope>
    <source>
        <strain evidence="2 3">16</strain>
    </source>
</reference>
<gene>
    <name evidence="2" type="ORF">ABB55_23010</name>
</gene>
<dbReference type="AlphaFoldDB" id="A0A0N8GFM5"/>
<evidence type="ECO:0000256" key="1">
    <source>
        <dbReference type="SAM" id="SignalP"/>
    </source>
</evidence>
<comment type="caution">
    <text evidence="2">The sequence shown here is derived from an EMBL/GenBank/DDBJ whole genome shotgun (WGS) entry which is preliminary data.</text>
</comment>
<dbReference type="Proteomes" id="UP000048984">
    <property type="component" value="Unassembled WGS sequence"/>
</dbReference>
<evidence type="ECO:0000313" key="3">
    <source>
        <dbReference type="Proteomes" id="UP000048984"/>
    </source>
</evidence>
<keyword evidence="1" id="KW-0732">Signal</keyword>
<feature type="signal peptide" evidence="1">
    <location>
        <begin position="1"/>
        <end position="21"/>
    </location>
</feature>
<accession>A0A0N8GFM5</accession>
<keyword evidence="3" id="KW-1185">Reference proteome</keyword>
<organism evidence="2 3">
    <name type="scientific">Prosthecodimorpha hirschii</name>
    <dbReference type="NCBI Taxonomy" id="665126"/>
    <lineage>
        <taxon>Bacteria</taxon>
        <taxon>Pseudomonadati</taxon>
        <taxon>Pseudomonadota</taxon>
        <taxon>Alphaproteobacteria</taxon>
        <taxon>Hyphomicrobiales</taxon>
        <taxon>Ancalomicrobiaceae</taxon>
        <taxon>Prosthecodimorpha</taxon>
    </lineage>
</organism>
<protein>
    <submittedName>
        <fullName evidence="2">Uncharacterized protein</fullName>
    </submittedName>
</protein>
<evidence type="ECO:0000313" key="2">
    <source>
        <dbReference type="EMBL" id="KPL54737.1"/>
    </source>
</evidence>